<sequence>MSREGYRPPRESRSVETGKTELGESLREKIYFPHVQPILDLMSKSEMFREAPVSPETIKDVLYAFIEQRIISIQVYRSEQHGAAFPVGINDTGALAKKLYEAYGGRVDALEPNTNKKRKEFLFTSLQTVATGNVFAFMEEAMHQMVLDLPRALRMLAEGQEPDSREIYIVGSPTDEYGEMSDTFANRLTKEGLFPEFGSLYAEYIERELGESGNDTQVQLYGISMGASFATSTAERLVADGVVTQDRDDQQGRPSLSIRLDTPVGSSNLPEARKKWQIPLGLVADATYTALADPLCVGFCLTI</sequence>
<protein>
    <submittedName>
        <fullName evidence="2">Uncharacterized protein</fullName>
    </submittedName>
</protein>
<feature type="region of interest" description="Disordered" evidence="1">
    <location>
        <begin position="244"/>
        <end position="264"/>
    </location>
</feature>
<evidence type="ECO:0000256" key="1">
    <source>
        <dbReference type="SAM" id="MobiDB-lite"/>
    </source>
</evidence>
<name>A0A2H0UCQ8_9BACT</name>
<comment type="caution">
    <text evidence="2">The sequence shown here is derived from an EMBL/GenBank/DDBJ whole genome shotgun (WGS) entry which is preliminary data.</text>
</comment>
<reference evidence="3" key="1">
    <citation type="submission" date="2017-09" db="EMBL/GenBank/DDBJ databases">
        <title>Depth-based differentiation of microbial function through sediment-hosted aquifers and enrichment of novel symbionts in the deep terrestrial subsurface.</title>
        <authorList>
            <person name="Probst A.J."/>
            <person name="Ladd B."/>
            <person name="Jarett J.K."/>
            <person name="Geller-Mcgrath D.E."/>
            <person name="Sieber C.M.K."/>
            <person name="Emerson J.B."/>
            <person name="Anantharaman K."/>
            <person name="Thomas B.C."/>
            <person name="Malmstrom R."/>
            <person name="Stieglmeier M."/>
            <person name="Klingl A."/>
            <person name="Woyke T."/>
            <person name="Ryan C.M."/>
            <person name="Banfield J.F."/>
        </authorList>
    </citation>
    <scope>NUCLEOTIDE SEQUENCE [LARGE SCALE GENOMIC DNA]</scope>
</reference>
<feature type="region of interest" description="Disordered" evidence="1">
    <location>
        <begin position="1"/>
        <end position="20"/>
    </location>
</feature>
<dbReference type="AlphaFoldDB" id="A0A2H0UCQ8"/>
<proteinExistence type="predicted"/>
<dbReference type="Proteomes" id="UP000230179">
    <property type="component" value="Unassembled WGS sequence"/>
</dbReference>
<gene>
    <name evidence="2" type="ORF">COU19_00310</name>
</gene>
<accession>A0A2H0UCQ8</accession>
<evidence type="ECO:0000313" key="3">
    <source>
        <dbReference type="Proteomes" id="UP000230179"/>
    </source>
</evidence>
<dbReference type="EMBL" id="PFBL01000003">
    <property type="protein sequence ID" value="PIR83456.1"/>
    <property type="molecule type" value="Genomic_DNA"/>
</dbReference>
<organism evidence="2 3">
    <name type="scientific">Candidatus Kaiserbacteria bacterium CG10_big_fil_rev_8_21_14_0_10_56_12</name>
    <dbReference type="NCBI Taxonomy" id="1974611"/>
    <lineage>
        <taxon>Bacteria</taxon>
        <taxon>Candidatus Kaiseribacteriota</taxon>
    </lineage>
</organism>
<evidence type="ECO:0000313" key="2">
    <source>
        <dbReference type="EMBL" id="PIR83456.1"/>
    </source>
</evidence>